<dbReference type="InterPro" id="IPR036388">
    <property type="entry name" value="WH-like_DNA-bd_sf"/>
</dbReference>
<name>A0ABS3L939_9ENTE</name>
<feature type="DNA-binding region" description="OmpR/PhoB-type" evidence="4">
    <location>
        <begin position="124"/>
        <end position="226"/>
    </location>
</feature>
<proteinExistence type="predicted"/>
<dbReference type="Gene3D" id="1.10.10.10">
    <property type="entry name" value="Winged helix-like DNA-binding domain superfamily/Winged helix DNA-binding domain"/>
    <property type="match status" value="1"/>
</dbReference>
<dbReference type="InterPro" id="IPR001867">
    <property type="entry name" value="OmpR/PhoB-type_DNA-bd"/>
</dbReference>
<comment type="caution">
    <text evidence="6">The sequence shown here is derived from an EMBL/GenBank/DDBJ whole genome shotgun (WGS) entry which is preliminary data.</text>
</comment>
<evidence type="ECO:0000259" key="5">
    <source>
        <dbReference type="PROSITE" id="PS51755"/>
    </source>
</evidence>
<accession>A0ABS3L939</accession>
<keyword evidence="2 4" id="KW-0238">DNA-binding</keyword>
<keyword evidence="3" id="KW-0804">Transcription</keyword>
<keyword evidence="7" id="KW-1185">Reference proteome</keyword>
<gene>
    <name evidence="6" type="ORF">JZO70_08110</name>
</gene>
<dbReference type="Proteomes" id="UP000664601">
    <property type="component" value="Unassembled WGS sequence"/>
</dbReference>
<evidence type="ECO:0000256" key="1">
    <source>
        <dbReference type="ARBA" id="ARBA00023015"/>
    </source>
</evidence>
<feature type="domain" description="OmpR/PhoB-type" evidence="5">
    <location>
        <begin position="124"/>
        <end position="226"/>
    </location>
</feature>
<reference evidence="6 7" key="1">
    <citation type="submission" date="2021-03" db="EMBL/GenBank/DDBJ databases">
        <title>Enterococcal diversity collection.</title>
        <authorList>
            <person name="Gilmore M.S."/>
            <person name="Schwartzman J."/>
            <person name="Van Tyne D."/>
            <person name="Martin M."/>
            <person name="Earl A.M."/>
            <person name="Manson A.L."/>
            <person name="Straub T."/>
            <person name="Salamzade R."/>
            <person name="Saavedra J."/>
            <person name="Lebreton F."/>
            <person name="Prichula J."/>
            <person name="Schaufler K."/>
            <person name="Gaca A."/>
            <person name="Sgardioli B."/>
            <person name="Wagenaar J."/>
            <person name="Strong T."/>
        </authorList>
    </citation>
    <scope>NUCLEOTIDE SEQUENCE [LARGE SCALE GENOMIC DNA]</scope>
    <source>
        <strain evidence="6 7">669A</strain>
    </source>
</reference>
<dbReference type="CDD" id="cd00383">
    <property type="entry name" value="trans_reg_C"/>
    <property type="match status" value="1"/>
</dbReference>
<evidence type="ECO:0000313" key="6">
    <source>
        <dbReference type="EMBL" id="MBO1306122.1"/>
    </source>
</evidence>
<dbReference type="EMBL" id="JAFREM010000013">
    <property type="protein sequence ID" value="MBO1306122.1"/>
    <property type="molecule type" value="Genomic_DNA"/>
</dbReference>
<keyword evidence="1" id="KW-0805">Transcription regulation</keyword>
<dbReference type="RefSeq" id="WP_207673055.1">
    <property type="nucleotide sequence ID" value="NZ_JAFREM010000013.1"/>
</dbReference>
<evidence type="ECO:0000313" key="7">
    <source>
        <dbReference type="Proteomes" id="UP000664601"/>
    </source>
</evidence>
<dbReference type="Pfam" id="PF00486">
    <property type="entry name" value="Trans_reg_C"/>
    <property type="match status" value="1"/>
</dbReference>
<evidence type="ECO:0000256" key="2">
    <source>
        <dbReference type="ARBA" id="ARBA00023125"/>
    </source>
</evidence>
<dbReference type="SUPFAM" id="SSF46894">
    <property type="entry name" value="C-terminal effector domain of the bipartite response regulators"/>
    <property type="match status" value="1"/>
</dbReference>
<protein>
    <submittedName>
        <fullName evidence="6">Winged helix-turn-helix domain-containing protein</fullName>
    </submittedName>
</protein>
<dbReference type="InterPro" id="IPR016032">
    <property type="entry name" value="Sig_transdc_resp-reg_C-effctor"/>
</dbReference>
<dbReference type="PROSITE" id="PS51755">
    <property type="entry name" value="OMPR_PHOB"/>
    <property type="match status" value="1"/>
</dbReference>
<organism evidence="6 7">
    <name type="scientific">Candidatus Enterococcus moelleringii</name>
    <dbReference type="NCBI Taxonomy" id="2815325"/>
    <lineage>
        <taxon>Bacteria</taxon>
        <taxon>Bacillati</taxon>
        <taxon>Bacillota</taxon>
        <taxon>Bacilli</taxon>
        <taxon>Lactobacillales</taxon>
        <taxon>Enterococcaceae</taxon>
        <taxon>Enterococcus</taxon>
    </lineage>
</organism>
<evidence type="ECO:0000256" key="4">
    <source>
        <dbReference type="PROSITE-ProRule" id="PRU01091"/>
    </source>
</evidence>
<dbReference type="SMART" id="SM00862">
    <property type="entry name" value="Trans_reg_C"/>
    <property type="match status" value="1"/>
</dbReference>
<sequence length="238" mass="28185">MRPILILTKNLLVEQTLQDQLQRLNYEVFSSVAMLKQMKNNPNWLQIIQSYQAIIFSETLTNEEIRELLIFVDFEDNLLVRKFNREPLTQEKEVMYQLGIATWVCDTCSLDFLREQFAVNLASCQKNENQNIVFLYQKDESPRTLTEFKGRLTKKERKTFECLLGSEDGIISRESMCQYIWEEPPNNSRLTQLSVLVKRLKAKLHEAGFQDEMIDTVWGYGYRLSPKLLQFYNQEMTR</sequence>
<evidence type="ECO:0000256" key="3">
    <source>
        <dbReference type="ARBA" id="ARBA00023163"/>
    </source>
</evidence>